<dbReference type="Proteomes" id="UP000230108">
    <property type="component" value="Unassembled WGS sequence"/>
</dbReference>
<dbReference type="AlphaFoldDB" id="A0A2M7QCE0"/>
<evidence type="ECO:0000259" key="2">
    <source>
        <dbReference type="Pfam" id="PF10131"/>
    </source>
</evidence>
<reference evidence="4" key="1">
    <citation type="submission" date="2017-09" db="EMBL/GenBank/DDBJ databases">
        <title>Depth-based differentiation of microbial function through sediment-hosted aquifers and enrichment of novel symbionts in the deep terrestrial subsurface.</title>
        <authorList>
            <person name="Probst A.J."/>
            <person name="Ladd B."/>
            <person name="Jarett J.K."/>
            <person name="Geller-Mcgrath D.E."/>
            <person name="Sieber C.M.K."/>
            <person name="Emerson J.B."/>
            <person name="Anantharaman K."/>
            <person name="Thomas B.C."/>
            <person name="Malmstrom R."/>
            <person name="Stieglmeier M."/>
            <person name="Klingl A."/>
            <person name="Woyke T."/>
            <person name="Ryan C.M."/>
            <person name="Banfield J.F."/>
        </authorList>
    </citation>
    <scope>NUCLEOTIDE SEQUENCE [LARGE SCALE GENOMIC DNA]</scope>
</reference>
<keyword evidence="1" id="KW-0472">Membrane</keyword>
<feature type="transmembrane region" description="Helical" evidence="1">
    <location>
        <begin position="95"/>
        <end position="117"/>
    </location>
</feature>
<keyword evidence="1" id="KW-1133">Transmembrane helix</keyword>
<feature type="transmembrane region" description="Helical" evidence="1">
    <location>
        <begin position="9"/>
        <end position="28"/>
    </location>
</feature>
<feature type="domain" description="Membrane protein 6-pyruvoyl-tetrahydropterin synthase-related" evidence="2">
    <location>
        <begin position="82"/>
        <end position="391"/>
    </location>
</feature>
<proteinExistence type="predicted"/>
<feature type="transmembrane region" description="Helical" evidence="1">
    <location>
        <begin position="316"/>
        <end position="340"/>
    </location>
</feature>
<evidence type="ECO:0000313" key="3">
    <source>
        <dbReference type="EMBL" id="PIY68533.1"/>
    </source>
</evidence>
<sequence>MFLKEKRSVFIFIFILIISLIFTVDLLLNKGQPATFDGPTHLTNIAQFYKAMKEGEWKPTWSDGFANYGMPIPIIAQQTTSYMGAWLNFALHNVIFSYNVVVLIGAFFSLIFFYLFLRLHTNVRGAFLGTFLFNVAPYRILNIYIRGAIPEFFAGVFFPLILIALYKWIKEEKKYAPFLFAAAVGGLLLTHPFMLVIYAFFIVPYAGLLIYKKKNIPPKLGILGIFGVLGIGSVGYYLIPLFLELKYFYYGTGNRFLPDQYLRLQNYIAPAWPYFYRDDIMTRGHFIHFGLIESVIFALSIILLAVALLKKRFINNIILITIPIGLITIFMTSQFAIPLYKHISMLGKIQHPWRMMSMFIYISPILLAIYSKNWNRWLVCLFIIIIAVIRFPQLYGKNYQFVPESTYFFTKENLHGEVLNIIWTGPTQNYPVKVNKPEIIAGKGIIDNSEIHNSWRTYEIRASEKIRMVDYTFYFPGWKVYIDGVPTTIEFQDMNYRGVITYYVPEGKHMVLVKFEDTRVRMLSNAVSILSLLAFGVLALVEKRYKVLGKMIKPKASSK</sequence>
<feature type="transmembrane region" description="Helical" evidence="1">
    <location>
        <begin position="377"/>
        <end position="395"/>
    </location>
</feature>
<feature type="transmembrane region" description="Helical" evidence="1">
    <location>
        <begin position="220"/>
        <end position="239"/>
    </location>
</feature>
<gene>
    <name evidence="3" type="ORF">COY90_05390</name>
</gene>
<accession>A0A2M7QCE0</accession>
<organism evidence="3 4">
    <name type="scientific">Candidatus Roizmanbacteria bacterium CG_4_10_14_0_8_um_filter_39_9</name>
    <dbReference type="NCBI Taxonomy" id="1974829"/>
    <lineage>
        <taxon>Bacteria</taxon>
        <taxon>Candidatus Roizmaniibacteriota</taxon>
    </lineage>
</organism>
<comment type="caution">
    <text evidence="3">The sequence shown here is derived from an EMBL/GenBank/DDBJ whole genome shotgun (WGS) entry which is preliminary data.</text>
</comment>
<name>A0A2M7QCE0_9BACT</name>
<feature type="transmembrane region" description="Helical" evidence="1">
    <location>
        <begin position="286"/>
        <end position="309"/>
    </location>
</feature>
<dbReference type="Pfam" id="PF10131">
    <property type="entry name" value="PTPS_related"/>
    <property type="match status" value="1"/>
</dbReference>
<dbReference type="EMBL" id="PFLF01000114">
    <property type="protein sequence ID" value="PIY68533.1"/>
    <property type="molecule type" value="Genomic_DNA"/>
</dbReference>
<feature type="transmembrane region" description="Helical" evidence="1">
    <location>
        <begin position="148"/>
        <end position="169"/>
    </location>
</feature>
<feature type="transmembrane region" description="Helical" evidence="1">
    <location>
        <begin position="175"/>
        <end position="208"/>
    </location>
</feature>
<evidence type="ECO:0000313" key="4">
    <source>
        <dbReference type="Proteomes" id="UP000230108"/>
    </source>
</evidence>
<dbReference type="InterPro" id="IPR018776">
    <property type="entry name" value="Membrane_prot_PTPS-rel_domain"/>
</dbReference>
<protein>
    <recommendedName>
        <fullName evidence="2">Membrane protein 6-pyruvoyl-tetrahydropterin synthase-related domain-containing protein</fullName>
    </recommendedName>
</protein>
<evidence type="ECO:0000256" key="1">
    <source>
        <dbReference type="SAM" id="Phobius"/>
    </source>
</evidence>
<keyword evidence="1" id="KW-0812">Transmembrane</keyword>
<feature type="transmembrane region" description="Helical" evidence="1">
    <location>
        <begin position="352"/>
        <end position="370"/>
    </location>
</feature>
<feature type="transmembrane region" description="Helical" evidence="1">
    <location>
        <begin position="522"/>
        <end position="541"/>
    </location>
</feature>